<name>A0ABV1NEY6_9GAMM</name>
<dbReference type="Gene3D" id="3.10.450.160">
    <property type="entry name" value="inner membrane protein cigr"/>
    <property type="match status" value="1"/>
</dbReference>
<accession>A0ABV1NEY6</accession>
<feature type="region of interest" description="Disordered" evidence="1">
    <location>
        <begin position="39"/>
        <end position="105"/>
    </location>
</feature>
<reference evidence="2 3" key="1">
    <citation type="submission" date="2024-05" db="EMBL/GenBank/DDBJ databases">
        <title>Halomonas sp. SSM6 16S ribosomal RNA gene Genome sequencing and assembly.</title>
        <authorList>
            <person name="Yook S."/>
        </authorList>
    </citation>
    <scope>NUCLEOTIDE SEQUENCE [LARGE SCALE GENOMIC DNA]</scope>
    <source>
        <strain evidence="2 3">SSM6</strain>
    </source>
</reference>
<sequence>MTYFPIEELVMKRTGFLYPLMLGAALSLVLASTPLLANPGNGQGEGQSTWKKSGDGQGKEQRGGGQSQGKGQRGQGQDGDDDRYRHESRERERKEYRERDDDREWARRPRVDEREIRDIFRRRQEYLYADDIDSLPPGIRMNLQRGKPLPPGIAKKFDNQVYRDLPNYDGYEWRRVGTDAVLVDLTNEIIYEVIQDILR</sequence>
<gene>
    <name evidence="2" type="ORF">ABE960_08845</name>
</gene>
<keyword evidence="3" id="KW-1185">Reference proteome</keyword>
<dbReference type="EMBL" id="JBEGCJ010000003">
    <property type="protein sequence ID" value="MEQ6917626.1"/>
    <property type="molecule type" value="Genomic_DNA"/>
</dbReference>
<comment type="caution">
    <text evidence="2">The sequence shown here is derived from an EMBL/GenBank/DDBJ whole genome shotgun (WGS) entry which is preliminary data.</text>
</comment>
<dbReference type="RefSeq" id="WP_349761881.1">
    <property type="nucleotide sequence ID" value="NZ_JBEGCJ010000003.1"/>
</dbReference>
<proteinExistence type="predicted"/>
<protein>
    <submittedName>
        <fullName evidence="2">Anti-virulence regulator CigR family protein</fullName>
    </submittedName>
</protein>
<feature type="compositionally biased region" description="Gly residues" evidence="1">
    <location>
        <begin position="63"/>
        <end position="77"/>
    </location>
</feature>
<evidence type="ECO:0000256" key="1">
    <source>
        <dbReference type="SAM" id="MobiDB-lite"/>
    </source>
</evidence>
<evidence type="ECO:0000313" key="2">
    <source>
        <dbReference type="EMBL" id="MEQ6917626.1"/>
    </source>
</evidence>
<organism evidence="2 3">
    <name type="scientific">Halomonas aquatica</name>
    <dbReference type="NCBI Taxonomy" id="3151123"/>
    <lineage>
        <taxon>Bacteria</taxon>
        <taxon>Pseudomonadati</taxon>
        <taxon>Pseudomonadota</taxon>
        <taxon>Gammaproteobacteria</taxon>
        <taxon>Oceanospirillales</taxon>
        <taxon>Halomonadaceae</taxon>
        <taxon>Halomonas</taxon>
    </lineage>
</organism>
<feature type="compositionally biased region" description="Basic and acidic residues" evidence="1">
    <location>
        <begin position="52"/>
        <end position="62"/>
    </location>
</feature>
<evidence type="ECO:0000313" key="3">
    <source>
        <dbReference type="Proteomes" id="UP001442468"/>
    </source>
</evidence>
<feature type="compositionally biased region" description="Basic and acidic residues" evidence="1">
    <location>
        <begin position="82"/>
        <end position="105"/>
    </location>
</feature>
<dbReference type="Proteomes" id="UP001442468">
    <property type="component" value="Unassembled WGS sequence"/>
</dbReference>
<dbReference type="NCBIfam" id="NF040487">
    <property type="entry name" value="T3SS_CigR_fam"/>
    <property type="match status" value="1"/>
</dbReference>